<dbReference type="Pfam" id="PF07549">
    <property type="entry name" value="Sec_GG"/>
    <property type="match status" value="1"/>
</dbReference>
<evidence type="ECO:0000256" key="7">
    <source>
        <dbReference type="ARBA" id="ARBA00022989"/>
    </source>
</evidence>
<accession>A0A094Q1Y8</accession>
<keyword evidence="7 11" id="KW-1133">Transmembrane helix</keyword>
<dbReference type="AlphaFoldDB" id="A0A094Q1Y8"/>
<evidence type="ECO:0000256" key="3">
    <source>
        <dbReference type="ARBA" id="ARBA00022448"/>
    </source>
</evidence>
<keyword evidence="3" id="KW-0813">Transport</keyword>
<keyword evidence="9 11" id="KW-0472">Membrane</keyword>
<dbReference type="HAMAP" id="MF_01464_B">
    <property type="entry name" value="SecF_B"/>
    <property type="match status" value="1"/>
</dbReference>
<dbReference type="Gene3D" id="1.20.1640.10">
    <property type="entry name" value="Multidrug efflux transporter AcrB transmembrane domain"/>
    <property type="match status" value="1"/>
</dbReference>
<organism evidence="13">
    <name type="scientific">freshwater metagenome</name>
    <dbReference type="NCBI Taxonomy" id="449393"/>
    <lineage>
        <taxon>unclassified sequences</taxon>
        <taxon>metagenomes</taxon>
        <taxon>ecological metagenomes</taxon>
    </lineage>
</organism>
<evidence type="ECO:0000256" key="2">
    <source>
        <dbReference type="ARBA" id="ARBA00015792"/>
    </source>
</evidence>
<dbReference type="GO" id="GO:0006886">
    <property type="term" value="P:intracellular protein transport"/>
    <property type="evidence" value="ECO:0007669"/>
    <property type="project" value="InterPro"/>
</dbReference>
<evidence type="ECO:0000259" key="12">
    <source>
        <dbReference type="Pfam" id="PF02355"/>
    </source>
</evidence>
<dbReference type="NCBIfam" id="TIGR00916">
    <property type="entry name" value="2A0604s01"/>
    <property type="match status" value="1"/>
</dbReference>
<evidence type="ECO:0000256" key="8">
    <source>
        <dbReference type="ARBA" id="ARBA00023010"/>
    </source>
</evidence>
<protein>
    <recommendedName>
        <fullName evidence="2">Protein translocase subunit SecF</fullName>
    </recommendedName>
</protein>
<feature type="region of interest" description="Disordered" evidence="10">
    <location>
        <begin position="335"/>
        <end position="368"/>
    </location>
</feature>
<evidence type="ECO:0000256" key="9">
    <source>
        <dbReference type="ARBA" id="ARBA00023136"/>
    </source>
</evidence>
<dbReference type="InterPro" id="IPR022645">
    <property type="entry name" value="SecD/SecF_bac"/>
</dbReference>
<keyword evidence="4" id="KW-1003">Cell membrane</keyword>
<feature type="compositionally biased region" description="Polar residues" evidence="10">
    <location>
        <begin position="338"/>
        <end position="354"/>
    </location>
</feature>
<dbReference type="GO" id="GO:0005886">
    <property type="term" value="C:plasma membrane"/>
    <property type="evidence" value="ECO:0007669"/>
    <property type="project" value="UniProtKB-SubCell"/>
</dbReference>
<evidence type="ECO:0000256" key="6">
    <source>
        <dbReference type="ARBA" id="ARBA00022927"/>
    </source>
</evidence>
<feature type="transmembrane region" description="Helical" evidence="11">
    <location>
        <begin position="200"/>
        <end position="221"/>
    </location>
</feature>
<feature type="domain" description="Protein export membrane protein SecD/SecF C-terminal" evidence="12">
    <location>
        <begin position="118"/>
        <end position="312"/>
    </location>
</feature>
<comment type="subcellular location">
    <subcellularLocation>
        <location evidence="1">Cell membrane</location>
        <topology evidence="1">Multi-pass membrane protein</topology>
    </subcellularLocation>
</comment>
<evidence type="ECO:0000256" key="1">
    <source>
        <dbReference type="ARBA" id="ARBA00004651"/>
    </source>
</evidence>
<reference evidence="13" key="1">
    <citation type="submission" date="2014-06" db="EMBL/GenBank/DDBJ databases">
        <title>Key roles for freshwater Actinobacteria revealed by deep metagenomic sequencing.</title>
        <authorList>
            <person name="Ghai R."/>
            <person name="Mizuno C.M."/>
            <person name="Picazo A."/>
            <person name="Camacho A."/>
            <person name="Rodriguez-Valera F."/>
        </authorList>
    </citation>
    <scope>NUCLEOTIDE SEQUENCE</scope>
</reference>
<keyword evidence="6" id="KW-0653">Protein transport</keyword>
<feature type="transmembrane region" description="Helical" evidence="11">
    <location>
        <begin position="149"/>
        <end position="166"/>
    </location>
</feature>
<dbReference type="InterPro" id="IPR048634">
    <property type="entry name" value="SecD_SecF_C"/>
</dbReference>
<dbReference type="GO" id="GO:0015450">
    <property type="term" value="F:protein-transporting ATPase activity"/>
    <property type="evidence" value="ECO:0007669"/>
    <property type="project" value="InterPro"/>
</dbReference>
<feature type="transmembrane region" description="Helical" evidence="11">
    <location>
        <begin position="173"/>
        <end position="194"/>
    </location>
</feature>
<dbReference type="Pfam" id="PF02355">
    <property type="entry name" value="SecD_SecF_C"/>
    <property type="match status" value="1"/>
</dbReference>
<evidence type="ECO:0000256" key="10">
    <source>
        <dbReference type="SAM" id="MobiDB-lite"/>
    </source>
</evidence>
<dbReference type="InterPro" id="IPR055344">
    <property type="entry name" value="SecD_SecF_C_bact"/>
</dbReference>
<feature type="transmembrane region" description="Helical" evidence="11">
    <location>
        <begin position="37"/>
        <end position="57"/>
    </location>
</feature>
<evidence type="ECO:0000313" key="13">
    <source>
        <dbReference type="EMBL" id="KGA18140.1"/>
    </source>
</evidence>
<dbReference type="InterPro" id="IPR022646">
    <property type="entry name" value="SecD/SecF_CS"/>
</dbReference>
<comment type="caution">
    <text evidence="13">The sequence shown here is derived from an EMBL/GenBank/DDBJ whole genome shotgun (WGS) entry which is preliminary data.</text>
</comment>
<dbReference type="NCBIfam" id="TIGR00966">
    <property type="entry name" value="transloc_SecF"/>
    <property type="match status" value="1"/>
</dbReference>
<dbReference type="EMBL" id="JNSL01000048">
    <property type="protein sequence ID" value="KGA18140.1"/>
    <property type="molecule type" value="Genomic_DNA"/>
</dbReference>
<evidence type="ECO:0000256" key="4">
    <source>
        <dbReference type="ARBA" id="ARBA00022475"/>
    </source>
</evidence>
<dbReference type="InterPro" id="IPR022813">
    <property type="entry name" value="SecD/SecF_arch_bac"/>
</dbReference>
<gene>
    <name evidence="13" type="ORF">GM51_8980</name>
</gene>
<evidence type="ECO:0000256" key="11">
    <source>
        <dbReference type="SAM" id="Phobius"/>
    </source>
</evidence>
<feature type="transmembrane region" description="Helical" evidence="11">
    <location>
        <begin position="284"/>
        <end position="308"/>
    </location>
</feature>
<dbReference type="SUPFAM" id="SSF82866">
    <property type="entry name" value="Multidrug efflux transporter AcrB transmembrane domain"/>
    <property type="match status" value="1"/>
</dbReference>
<keyword evidence="5 11" id="KW-0812">Transmembrane</keyword>
<feature type="transmembrane region" description="Helical" evidence="11">
    <location>
        <begin position="259"/>
        <end position="278"/>
    </location>
</feature>
<dbReference type="PANTHER" id="PTHR30081">
    <property type="entry name" value="PROTEIN-EXPORT MEMBRANE PROTEIN SEC"/>
    <property type="match status" value="1"/>
</dbReference>
<evidence type="ECO:0000256" key="5">
    <source>
        <dbReference type="ARBA" id="ARBA00022692"/>
    </source>
</evidence>
<keyword evidence="8" id="KW-0811">Translocation</keyword>
<dbReference type="PANTHER" id="PTHR30081:SF8">
    <property type="entry name" value="PROTEIN TRANSLOCASE SUBUNIT SECF"/>
    <property type="match status" value="1"/>
</dbReference>
<sequence>MSQKIRKVNRMSPLSGIGGRLYRGETSIDFVGKRRRWYSFSGLLIVLSAVVLGTQGLNLGIEFKGGSEFSISKPGVTVEQGRAAMKTAGVSGESVVQIVGNDRLRIQTGALESFNEVKESLASTFGVNVDDIDTQIIGPSWGEEITKKALYGLIGFIIIVLLFLAMTFEPKMAIAAIVATVHDVFITVGIYALVGFDVTPATIIGFLTILGYSLYDTVVVFDKVRENTKSITSTGKVTYSAAANLAVNQTLVRSFNTSVIALLPVGSILFVGSGLLGAGTLKDLSLALFVGLTVGTYSSVFIATPLLAQLREREPAMRALAKRVAQHAPGAVTAEAKATSSATITDLSSSTKTTWARGPRNQPKRKRR</sequence>
<dbReference type="InterPro" id="IPR005665">
    <property type="entry name" value="SecF_bac"/>
</dbReference>
<proteinExistence type="inferred from homology"/>
<dbReference type="PRINTS" id="PR01755">
    <property type="entry name" value="SECFTRNLCASE"/>
</dbReference>
<name>A0A094Q1Y8_9ZZZZ</name>